<evidence type="ECO:0000313" key="3">
    <source>
        <dbReference type="WBParaSite" id="L893_g23390.t1"/>
    </source>
</evidence>
<proteinExistence type="predicted"/>
<dbReference type="AlphaFoldDB" id="A0A1I7Z6Y4"/>
<organism evidence="2 3">
    <name type="scientific">Steinernema glaseri</name>
    <dbReference type="NCBI Taxonomy" id="37863"/>
    <lineage>
        <taxon>Eukaryota</taxon>
        <taxon>Metazoa</taxon>
        <taxon>Ecdysozoa</taxon>
        <taxon>Nematoda</taxon>
        <taxon>Chromadorea</taxon>
        <taxon>Rhabditida</taxon>
        <taxon>Tylenchina</taxon>
        <taxon>Panagrolaimomorpha</taxon>
        <taxon>Strongyloidoidea</taxon>
        <taxon>Steinernematidae</taxon>
        <taxon>Steinernema</taxon>
    </lineage>
</organism>
<feature type="compositionally biased region" description="Basic and acidic residues" evidence="1">
    <location>
        <begin position="54"/>
        <end position="71"/>
    </location>
</feature>
<evidence type="ECO:0000256" key="1">
    <source>
        <dbReference type="SAM" id="MobiDB-lite"/>
    </source>
</evidence>
<dbReference type="WBParaSite" id="L893_g23390.t1">
    <property type="protein sequence ID" value="L893_g23390.t1"/>
    <property type="gene ID" value="L893_g23390"/>
</dbReference>
<protein>
    <submittedName>
        <fullName evidence="3">Transposase</fullName>
    </submittedName>
</protein>
<evidence type="ECO:0000313" key="2">
    <source>
        <dbReference type="Proteomes" id="UP000095287"/>
    </source>
</evidence>
<sequence>MRANWPHENGPFPLRNHRVSRAMKLTGLMRGVEATLLGFNLYLQLFCSGLGGRRQQEEKERYTTKMSEADGRTGFLTHGNPVENP</sequence>
<reference evidence="3" key="1">
    <citation type="submission" date="2016-11" db="UniProtKB">
        <authorList>
            <consortium name="WormBaseParasite"/>
        </authorList>
    </citation>
    <scope>IDENTIFICATION</scope>
</reference>
<dbReference type="Proteomes" id="UP000095287">
    <property type="component" value="Unplaced"/>
</dbReference>
<accession>A0A1I7Z6Y4</accession>
<feature type="region of interest" description="Disordered" evidence="1">
    <location>
        <begin position="52"/>
        <end position="85"/>
    </location>
</feature>
<name>A0A1I7Z6Y4_9BILA</name>
<keyword evidence="2" id="KW-1185">Reference proteome</keyword>